<keyword evidence="1" id="KW-0472">Membrane</keyword>
<dbReference type="PANTHER" id="PTHR47599">
    <property type="entry name" value="CELL-TO-CELL MOVEMENT PROTEIN"/>
    <property type="match status" value="1"/>
</dbReference>
<dbReference type="InterPro" id="IPR051596">
    <property type="entry name" value="Caulimoviridae_Movement"/>
</dbReference>
<sequence>MKPKGFCAKGNKGVQSYHSRTLIFCIFFILFCLNMSAFFRSSSRSTQASSSSSSSNPSSLKEEINFTDLSQSLDNWKIPKHPFKDIYKSNKWSFSTDYSVKTVEQTIPLSLEYDEIKLLSKRSIEIFKQKYNYLHFGLVQIAAKPLSREGLDTSVLLYLRDARFLDFNDSLLGMVETSLCGGPVYFDYFPNFSVSLSNPNILDSLTLNVKISNYKTKTGSLPVAIIFRLQYKAMNSAFNSGALRTQKKGETILFKLIRADLTYLFLS</sequence>
<dbReference type="PANTHER" id="PTHR47599:SF4">
    <property type="entry name" value="POLYPROTEIN"/>
    <property type="match status" value="1"/>
</dbReference>
<dbReference type="Proteomes" id="UP001630127">
    <property type="component" value="Unassembled WGS sequence"/>
</dbReference>
<keyword evidence="1" id="KW-0812">Transmembrane</keyword>
<feature type="transmembrane region" description="Helical" evidence="1">
    <location>
        <begin position="21"/>
        <end position="39"/>
    </location>
</feature>
<dbReference type="InterPro" id="IPR028919">
    <property type="entry name" value="Viral_movement"/>
</dbReference>
<protein>
    <submittedName>
        <fullName evidence="2">Uncharacterized protein</fullName>
    </submittedName>
</protein>
<evidence type="ECO:0000256" key="1">
    <source>
        <dbReference type="SAM" id="Phobius"/>
    </source>
</evidence>
<accession>A0ABD3A6L7</accession>
<dbReference type="EMBL" id="JBJUIK010000005">
    <property type="protein sequence ID" value="KAL3527334.1"/>
    <property type="molecule type" value="Genomic_DNA"/>
</dbReference>
<keyword evidence="1" id="KW-1133">Transmembrane helix</keyword>
<name>A0ABD3A6L7_9GENT</name>
<organism evidence="2 3">
    <name type="scientific">Cinchona calisaya</name>
    <dbReference type="NCBI Taxonomy" id="153742"/>
    <lineage>
        <taxon>Eukaryota</taxon>
        <taxon>Viridiplantae</taxon>
        <taxon>Streptophyta</taxon>
        <taxon>Embryophyta</taxon>
        <taxon>Tracheophyta</taxon>
        <taxon>Spermatophyta</taxon>
        <taxon>Magnoliopsida</taxon>
        <taxon>eudicotyledons</taxon>
        <taxon>Gunneridae</taxon>
        <taxon>Pentapetalae</taxon>
        <taxon>asterids</taxon>
        <taxon>lamiids</taxon>
        <taxon>Gentianales</taxon>
        <taxon>Rubiaceae</taxon>
        <taxon>Cinchonoideae</taxon>
        <taxon>Cinchoneae</taxon>
        <taxon>Cinchona</taxon>
    </lineage>
</organism>
<reference evidence="2 3" key="1">
    <citation type="submission" date="2024-11" db="EMBL/GenBank/DDBJ databases">
        <title>A near-complete genome assembly of Cinchona calisaya.</title>
        <authorList>
            <person name="Lian D.C."/>
            <person name="Zhao X.W."/>
            <person name="Wei L."/>
        </authorList>
    </citation>
    <scope>NUCLEOTIDE SEQUENCE [LARGE SCALE GENOMIC DNA]</scope>
    <source>
        <tissue evidence="2">Nenye</tissue>
    </source>
</reference>
<comment type="caution">
    <text evidence="2">The sequence shown here is derived from an EMBL/GenBank/DDBJ whole genome shotgun (WGS) entry which is preliminary data.</text>
</comment>
<proteinExistence type="predicted"/>
<dbReference type="AlphaFoldDB" id="A0ABD3A6L7"/>
<evidence type="ECO:0000313" key="2">
    <source>
        <dbReference type="EMBL" id="KAL3527334.1"/>
    </source>
</evidence>
<dbReference type="Pfam" id="PF01107">
    <property type="entry name" value="MP"/>
    <property type="match status" value="1"/>
</dbReference>
<keyword evidence="3" id="KW-1185">Reference proteome</keyword>
<gene>
    <name evidence="2" type="ORF">ACH5RR_011990</name>
</gene>
<evidence type="ECO:0000313" key="3">
    <source>
        <dbReference type="Proteomes" id="UP001630127"/>
    </source>
</evidence>